<keyword evidence="2" id="KW-1185">Reference proteome</keyword>
<dbReference type="Proteomes" id="UP001176941">
    <property type="component" value="Chromosome 33"/>
</dbReference>
<dbReference type="EMBL" id="OX459969">
    <property type="protein sequence ID" value="CAI9172650.1"/>
    <property type="molecule type" value="Genomic_DNA"/>
</dbReference>
<reference evidence="1" key="1">
    <citation type="submission" date="2023-04" db="EMBL/GenBank/DDBJ databases">
        <authorList>
            <consortium name="ELIXIR-Norway"/>
        </authorList>
    </citation>
    <scope>NUCLEOTIDE SEQUENCE [LARGE SCALE GENOMIC DNA]</scope>
</reference>
<accession>A0ABN8ZFH3</accession>
<evidence type="ECO:0000313" key="2">
    <source>
        <dbReference type="Proteomes" id="UP001176941"/>
    </source>
</evidence>
<sequence length="112" mass="12834">MESSCKYRWLLARSPAHCSPPAVGPGSQQARDQYHGLRVGDPCLKEAEWWDMRLAHHCWPVGGSHEPRSASGVHELVMVSHSQRCHNPAFRPLRPIFEFDLQNCKVTSFFFF</sequence>
<name>A0ABN8ZFH3_RANTA</name>
<gene>
    <name evidence="1" type="ORF">MRATA1EN1_LOCUS21612</name>
</gene>
<organism evidence="1 2">
    <name type="scientific">Rangifer tarandus platyrhynchus</name>
    <name type="common">Svalbard reindeer</name>
    <dbReference type="NCBI Taxonomy" id="3082113"/>
    <lineage>
        <taxon>Eukaryota</taxon>
        <taxon>Metazoa</taxon>
        <taxon>Chordata</taxon>
        <taxon>Craniata</taxon>
        <taxon>Vertebrata</taxon>
        <taxon>Euteleostomi</taxon>
        <taxon>Mammalia</taxon>
        <taxon>Eutheria</taxon>
        <taxon>Laurasiatheria</taxon>
        <taxon>Artiodactyla</taxon>
        <taxon>Ruminantia</taxon>
        <taxon>Pecora</taxon>
        <taxon>Cervidae</taxon>
        <taxon>Odocoileinae</taxon>
        <taxon>Rangifer</taxon>
    </lineage>
</organism>
<proteinExistence type="predicted"/>
<evidence type="ECO:0000313" key="1">
    <source>
        <dbReference type="EMBL" id="CAI9172650.1"/>
    </source>
</evidence>
<protein>
    <submittedName>
        <fullName evidence="1">Uncharacterized protein</fullName>
    </submittedName>
</protein>